<dbReference type="Pfam" id="PF07992">
    <property type="entry name" value="Pyr_redox_2"/>
    <property type="match status" value="1"/>
</dbReference>
<dbReference type="PATRIC" id="fig|280871.6.peg.4469"/>
<evidence type="ECO:0000313" key="3">
    <source>
        <dbReference type="EMBL" id="KIU14965.1"/>
    </source>
</evidence>
<keyword evidence="1" id="KW-0472">Membrane</keyword>
<dbReference type="AlphaFoldDB" id="A0A0D1L1Q3"/>
<keyword evidence="4" id="KW-1185">Reference proteome</keyword>
<dbReference type="RefSeq" id="WP_043987246.1">
    <property type="nucleotide sequence ID" value="NZ_JXST01000034.1"/>
</dbReference>
<evidence type="ECO:0000256" key="1">
    <source>
        <dbReference type="SAM" id="Phobius"/>
    </source>
</evidence>
<evidence type="ECO:0000313" key="4">
    <source>
        <dbReference type="Proteomes" id="UP000032221"/>
    </source>
</evidence>
<dbReference type="SUPFAM" id="SSF51905">
    <property type="entry name" value="FAD/NAD(P)-binding domain"/>
    <property type="match status" value="1"/>
</dbReference>
<dbReference type="STRING" id="280871.TL10_21600"/>
<keyword evidence="1" id="KW-1133">Transmembrane helix</keyword>
<reference evidence="3 4" key="1">
    <citation type="submission" date="2015-01" db="EMBL/GenBank/DDBJ databases">
        <title>Genome sequence of Mycobacterium llatzerense and Mycobacterium immunogenum recovered from brain abscess.</title>
        <authorList>
            <person name="Greninger A.L."/>
            <person name="Langelier C."/>
            <person name="Cunningham G."/>
            <person name="Chiu C.Y."/>
            <person name="Miller S."/>
        </authorList>
    </citation>
    <scope>NUCLEOTIDE SEQUENCE [LARGE SCALE GENOMIC DNA]</scope>
    <source>
        <strain evidence="3 4">CLUC14</strain>
    </source>
</reference>
<comment type="caution">
    <text evidence="3">The sequence shown here is derived from an EMBL/GenBank/DDBJ whole genome shotgun (WGS) entry which is preliminary data.</text>
</comment>
<proteinExistence type="predicted"/>
<dbReference type="InterPro" id="IPR036188">
    <property type="entry name" value="FAD/NAD-bd_sf"/>
</dbReference>
<keyword evidence="1" id="KW-0812">Transmembrane</keyword>
<dbReference type="PRINTS" id="PR00368">
    <property type="entry name" value="FADPNR"/>
</dbReference>
<sequence>MTGSQHADQCEVCILGAGIAGLNALVVAAQYLGSNDKVVLVDRRPRVGGMWVDTYDYVRLHQPYQLFTAGNIKWTLGKERGYLASKPEILDHLQHCLNVVSRQVDVDERFGWSYVSHEETDRGVQVTLQDPAGQTRLVEAKRLIKAFGFQVDPNPPLPVSSKRVRSTTPNDLGQVVESDAPVWIIGGGKTGLDTAHLLITRCPGREVNMVVGRGSIALRRDVLLPAGFRGRWFGGMPFTTLGAQLAKRYDGTNEDELLRWYYSALGTGPTGEKCDFAYGFGGVTSDAEMAVITGGLRRADNERFTDAVDRNGSPELVFRSGRTEKVPEGTWLVNCTGLLLRSSHPYEPFVSPSGRTLSIQQRSTAIPLTLQAAYFLSHLMFTGGLHTLPLYELDAEGLRDKLGRSPLPAGFPLTLYNLSLAFDHLPAKVFAGFGSDLLLWYPLPRRLAAMLRFQRTHRRDREHHRATLDTIRERYDVRCGPLEHLAGRA</sequence>
<dbReference type="Gene3D" id="3.50.50.60">
    <property type="entry name" value="FAD/NAD(P)-binding domain"/>
    <property type="match status" value="1"/>
</dbReference>
<gene>
    <name evidence="3" type="ORF">TL10_21600</name>
</gene>
<accession>A0A0D1L1Q3</accession>
<organism evidence="3 4">
    <name type="scientific">Mycolicibacterium llatzerense</name>
    <dbReference type="NCBI Taxonomy" id="280871"/>
    <lineage>
        <taxon>Bacteria</taxon>
        <taxon>Bacillati</taxon>
        <taxon>Actinomycetota</taxon>
        <taxon>Actinomycetes</taxon>
        <taxon>Mycobacteriales</taxon>
        <taxon>Mycobacteriaceae</taxon>
        <taxon>Mycolicibacterium</taxon>
    </lineage>
</organism>
<feature type="transmembrane region" description="Helical" evidence="1">
    <location>
        <begin position="12"/>
        <end position="33"/>
    </location>
</feature>
<evidence type="ECO:0000259" key="2">
    <source>
        <dbReference type="Pfam" id="PF07992"/>
    </source>
</evidence>
<dbReference type="OrthoDB" id="9773233at2"/>
<feature type="domain" description="FAD/NAD(P)-binding" evidence="2">
    <location>
        <begin position="11"/>
        <end position="214"/>
    </location>
</feature>
<protein>
    <submittedName>
        <fullName evidence="3">Potassium transporter</fullName>
    </submittedName>
</protein>
<dbReference type="Proteomes" id="UP000032221">
    <property type="component" value="Unassembled WGS sequence"/>
</dbReference>
<dbReference type="GO" id="GO:0016491">
    <property type="term" value="F:oxidoreductase activity"/>
    <property type="evidence" value="ECO:0007669"/>
    <property type="project" value="InterPro"/>
</dbReference>
<name>A0A0D1L1Q3_9MYCO</name>
<dbReference type="InterPro" id="IPR023753">
    <property type="entry name" value="FAD/NAD-binding_dom"/>
</dbReference>
<dbReference type="EMBL" id="JXST01000034">
    <property type="protein sequence ID" value="KIU14965.1"/>
    <property type="molecule type" value="Genomic_DNA"/>
</dbReference>